<dbReference type="PIRSF" id="PIRSF000127">
    <property type="entry name" value="Xanthine_DH"/>
    <property type="match status" value="1"/>
</dbReference>
<feature type="binding site" evidence="17">
    <location>
        <position position="46"/>
    </location>
    <ligand>
        <name>[2Fe-2S] cluster</name>
        <dbReference type="ChEBI" id="CHEBI:190135"/>
        <label>1</label>
    </ligand>
</feature>
<dbReference type="SMART" id="SM01008">
    <property type="entry name" value="Ald_Xan_dh_C"/>
    <property type="match status" value="1"/>
</dbReference>
<dbReference type="GO" id="GO:0016491">
    <property type="term" value="F:oxidoreductase activity"/>
    <property type="evidence" value="ECO:0007669"/>
    <property type="project" value="UniProtKB-KW"/>
</dbReference>
<evidence type="ECO:0000256" key="4">
    <source>
        <dbReference type="ARBA" id="ARBA00022505"/>
    </source>
</evidence>
<feature type="binding site" evidence="16">
    <location>
        <position position="1008"/>
    </location>
    <ligand>
        <name>substrate</name>
    </ligand>
</feature>
<keyword evidence="12" id="KW-0520">NAD</keyword>
<evidence type="ECO:0000313" key="20">
    <source>
        <dbReference type="EMBL" id="ODM97296.1"/>
    </source>
</evidence>
<dbReference type="Pfam" id="PF20256">
    <property type="entry name" value="MoCoBD_2"/>
    <property type="match status" value="1"/>
</dbReference>
<evidence type="ECO:0000256" key="8">
    <source>
        <dbReference type="ARBA" id="ARBA00022827"/>
    </source>
</evidence>
<dbReference type="FunFam" id="3.30.365.10:FF:000002">
    <property type="entry name" value="Xanthine dehydrogenase oxidase"/>
    <property type="match status" value="1"/>
</dbReference>
<dbReference type="Pfam" id="PF02738">
    <property type="entry name" value="MoCoBD_1"/>
    <property type="match status" value="1"/>
</dbReference>
<evidence type="ECO:0000256" key="13">
    <source>
        <dbReference type="ARBA" id="ARBA00023140"/>
    </source>
</evidence>
<dbReference type="GO" id="GO:0005777">
    <property type="term" value="C:peroxisome"/>
    <property type="evidence" value="ECO:0007669"/>
    <property type="project" value="UniProtKB-SubCell"/>
</dbReference>
<dbReference type="SUPFAM" id="SSF56176">
    <property type="entry name" value="FAD-binding/transporter-associated domain-like"/>
    <property type="match status" value="1"/>
</dbReference>
<dbReference type="InterPro" id="IPR000674">
    <property type="entry name" value="Ald_Oxase/Xan_DH_a/b"/>
</dbReference>
<evidence type="ECO:0000256" key="6">
    <source>
        <dbReference type="ARBA" id="ARBA00022714"/>
    </source>
</evidence>
<sequence length="1314" mass="145803">MPPFLVLINGTLVREDKIDPEWSLAYFLREKLRLVGTKIACGQGACGSCTVFISRYNKEDDSFQHHTANACVTPIVSCHGSHVMTIENLSSKETNSCHMFQEAIAKGNGSQCGYCIPGKYTYLVILLSTIARASMVMSMFGMSMNNSSWDIARVKKIVQGNLCRCTGYRSILESFRKCKPTKKLDNIPDIEDIDIVVNENCIEKQRHISCDSSEDHLSKIEERMRRLRRDKPHSFQNVEFQGPKVKWFQPKSLLELTSCFARNPDARLVSGCTSEEFRPEQPGFLKCSVIQISRLKELHSYEVYENHICIGAGLSVAEIERHLNATIEKLPDWKCRSIKSILMILRRFASVQIRNAATIGGCLSVQSNASDLQTLANAFEFSALCFNPVSQAHTEIKAAFPQSFARSIIVNVKIPFTTQQEYTWAYKLSRRRFFDRAVMNVAVKTEVHQPEGEKDAKITKISLAFGGSTIRRFSLQFSYVKNPKNLTAELFGQITEEISKTIHINVNTPIYSGSLFKKFYEHLQDCLYPPPSSLDSGSNPDDLALLEFSSTQVFSEVDADQPYFDLVGRPIPNSASLKHATGEARYCDDIPKYENELSVALVLSERAHAILKKVDPTKGLTMDGVVGFLSHHDLAEGNNSFGVLVQDEEIFASEKVHCVGQIIGAIVARDRFTAKKAAKAVTIEYQDVEPIILTIEEAITHGSYFENHGNKLVQGDCEKIFQGTANTLSGKMNLGGQLHFYMETQSCIAVPTGEDGNLEIISSTQNLTDTQLIIANALGLNANQVTVTVKRIGGGFGGKDTRSLLVALPAALAAKKFGRPARCVLSRKTDMMISGKREPYAANYQIGFTSSGQLLAVKMYIYANAGCSLDASFVGMERAVINIDNAYNIPNLDIEGKLCRTNRPSNTTFRGPGTTQGAYFIESILDRIAAHLGKEPAEIRQLNMYQEGDMTPYGQILENCTIERCWDECLEMSQYFDRKRSAEFFNSTQLYRKRGLYITPCHFGIGYTHLPFNQAAALVVIFKDGSVLLSHGGVELGQGIHCKMIQIATRELNIPASKIRVEHTSTDKIPNTTPTSASLSSDLNGMAILDACQQLAKRLEPYHKSMPRATWDEMVLQTYLDRVSLSATGFYKDPGVGWNEYKHGNVFTYFTSGAACSEVEVDCLTGEYQILRTDIVMDVGKSLNPAIDIGQIEGAFMQGVGLFTLEELITDKAGHLQTTGPLTYKIPTALDIPLEFNVSFLPGSGNPKAIYSSKTVGEPPLLLANSVYFAIKDAVRQFRKQLGWGSTFRMDSPASVEKVLAACSNLSHFDVEHH</sequence>
<keyword evidence="10 17" id="KW-0408">Iron</keyword>
<feature type="binding site" evidence="17">
    <location>
        <position position="112"/>
    </location>
    <ligand>
        <name>[2Fe-2S] cluster</name>
        <dbReference type="ChEBI" id="CHEBI:190135"/>
        <label>2</label>
    </ligand>
</feature>
<dbReference type="PROSITE" id="PS51387">
    <property type="entry name" value="FAD_PCMH"/>
    <property type="match status" value="1"/>
</dbReference>
<accession>A0A1D2MWB4</accession>
<dbReference type="OrthoDB" id="8300278at2759"/>
<feature type="binding site" evidence="17">
    <location>
        <position position="165"/>
    </location>
    <ligand>
        <name>[2Fe-2S] cluster</name>
        <dbReference type="ChEBI" id="CHEBI:190135"/>
        <label>2</label>
    </ligand>
</feature>
<dbReference type="InterPro" id="IPR008274">
    <property type="entry name" value="AldOxase/xan_DH_MoCoBD1"/>
</dbReference>
<comment type="cofactor">
    <cofactor evidence="14">
        <name>[2Fe-2S] cluster</name>
        <dbReference type="ChEBI" id="CHEBI:190135"/>
    </cofactor>
</comment>
<name>A0A1D2MWB4_ORCCI</name>
<dbReference type="Gene3D" id="3.90.1170.50">
    <property type="entry name" value="Aldehyde oxidase/xanthine dehydrogenase, a/b hammerhead"/>
    <property type="match status" value="1"/>
</dbReference>
<dbReference type="Gene3D" id="3.30.365.10">
    <property type="entry name" value="Aldehyde oxidase/xanthine dehydrogenase, molybdopterin binding domain"/>
    <property type="match status" value="4"/>
</dbReference>
<feature type="binding site" evidence="16">
    <location>
        <position position="878"/>
    </location>
    <ligand>
        <name>substrate</name>
    </ligand>
</feature>
<dbReference type="PROSITE" id="PS51085">
    <property type="entry name" value="2FE2S_FER_2"/>
    <property type="match status" value="1"/>
</dbReference>
<feature type="binding site" evidence="17">
    <location>
        <position position="796"/>
    </location>
    <ligand>
        <name>Mo-molybdopterin</name>
        <dbReference type="ChEBI" id="CHEBI:71302"/>
    </ligand>
    <ligandPart>
        <name>Mo</name>
        <dbReference type="ChEBI" id="CHEBI:28685"/>
    </ligandPart>
</feature>
<dbReference type="EMBL" id="LJIJ01000456">
    <property type="protein sequence ID" value="ODM97296.1"/>
    <property type="molecule type" value="Genomic_DNA"/>
</dbReference>
<comment type="subcellular location">
    <subcellularLocation>
        <location evidence="2">Peroxisome</location>
    </subcellularLocation>
</comment>
<evidence type="ECO:0000256" key="16">
    <source>
        <dbReference type="PIRSR" id="PIRSR000127-2"/>
    </source>
</evidence>
<dbReference type="PANTHER" id="PTHR45444">
    <property type="entry name" value="XANTHINE DEHYDROGENASE"/>
    <property type="match status" value="1"/>
</dbReference>
<keyword evidence="7 17" id="KW-0479">Metal-binding</keyword>
<dbReference type="Gene3D" id="3.30.465.10">
    <property type="match status" value="1"/>
</dbReference>
<keyword evidence="13" id="KW-0576">Peroxisome</keyword>
<evidence type="ECO:0000259" key="18">
    <source>
        <dbReference type="PROSITE" id="PS51085"/>
    </source>
</evidence>
<keyword evidence="6 17" id="KW-0001">2Fe-2S</keyword>
<dbReference type="FunFam" id="3.10.20.30:FF:000012">
    <property type="entry name" value="Xanthine dehydrogenase/oxidase"/>
    <property type="match status" value="1"/>
</dbReference>
<dbReference type="InterPro" id="IPR036318">
    <property type="entry name" value="FAD-bd_PCMH-like_sf"/>
</dbReference>
<keyword evidence="9" id="KW-0560">Oxidoreductase</keyword>
<dbReference type="PROSITE" id="PS00197">
    <property type="entry name" value="2FE2S_FER_1"/>
    <property type="match status" value="1"/>
</dbReference>
<gene>
    <name evidence="20" type="ORF">Ocin01_09373</name>
</gene>
<keyword evidence="11 17" id="KW-0411">Iron-sulfur</keyword>
<dbReference type="OMA" id="EYTWAYK"/>
<dbReference type="Gene3D" id="3.10.20.30">
    <property type="match status" value="1"/>
</dbReference>
<dbReference type="InterPro" id="IPR036856">
    <property type="entry name" value="Ald_Oxase/Xan_DH_a/b_sf"/>
</dbReference>
<dbReference type="SUPFAM" id="SSF54665">
    <property type="entry name" value="CO dehydrogenase molybdoprotein N-domain-like"/>
    <property type="match status" value="1"/>
</dbReference>
<protein>
    <submittedName>
        <fullName evidence="20">Xanthine dehydrogenase</fullName>
    </submittedName>
</protein>
<evidence type="ECO:0000256" key="14">
    <source>
        <dbReference type="ARBA" id="ARBA00034078"/>
    </source>
</evidence>
<dbReference type="InterPro" id="IPR036010">
    <property type="entry name" value="2Fe-2S_ferredoxin-like_sf"/>
</dbReference>
<dbReference type="InterPro" id="IPR012675">
    <property type="entry name" value="Beta-grasp_dom_sf"/>
</dbReference>
<evidence type="ECO:0000256" key="1">
    <source>
        <dbReference type="ARBA" id="ARBA00001974"/>
    </source>
</evidence>
<evidence type="ECO:0000256" key="2">
    <source>
        <dbReference type="ARBA" id="ARBA00004275"/>
    </source>
</evidence>
<evidence type="ECO:0000256" key="7">
    <source>
        <dbReference type="ARBA" id="ARBA00022723"/>
    </source>
</evidence>
<evidence type="ECO:0000256" key="17">
    <source>
        <dbReference type="PIRSR" id="PIRSR000127-3"/>
    </source>
</evidence>
<evidence type="ECO:0000313" key="21">
    <source>
        <dbReference type="Proteomes" id="UP000094527"/>
    </source>
</evidence>
<dbReference type="InterPro" id="IPR037165">
    <property type="entry name" value="AldOxase/xan_DH_Mopterin-bd_sf"/>
</dbReference>
<keyword evidence="21" id="KW-1185">Reference proteome</keyword>
<feature type="binding site" evidence="17">
    <location>
        <position position="765"/>
    </location>
    <ligand>
        <name>Mo-molybdopterin</name>
        <dbReference type="ChEBI" id="CHEBI:71302"/>
    </ligand>
    <ligandPart>
        <name>Mo</name>
        <dbReference type="ChEBI" id="CHEBI:28685"/>
    </ligandPart>
</feature>
<evidence type="ECO:0000256" key="3">
    <source>
        <dbReference type="ARBA" id="ARBA00006849"/>
    </source>
</evidence>
<evidence type="ECO:0000256" key="10">
    <source>
        <dbReference type="ARBA" id="ARBA00023004"/>
    </source>
</evidence>
<dbReference type="PANTHER" id="PTHR45444:SF3">
    <property type="entry name" value="XANTHINE DEHYDROGENASE"/>
    <property type="match status" value="1"/>
</dbReference>
<feature type="binding site" evidence="17">
    <location>
        <position position="115"/>
    </location>
    <ligand>
        <name>[2Fe-2S] cluster</name>
        <dbReference type="ChEBI" id="CHEBI:190135"/>
        <label>2</label>
    </ligand>
</feature>
<dbReference type="CDD" id="cd00207">
    <property type="entry name" value="fer2"/>
    <property type="match status" value="1"/>
</dbReference>
<dbReference type="InterPro" id="IPR016167">
    <property type="entry name" value="FAD-bd_PCMH_sub1"/>
</dbReference>
<evidence type="ECO:0000256" key="12">
    <source>
        <dbReference type="ARBA" id="ARBA00023027"/>
    </source>
</evidence>
<dbReference type="GO" id="GO:0005506">
    <property type="term" value="F:iron ion binding"/>
    <property type="evidence" value="ECO:0007669"/>
    <property type="project" value="InterPro"/>
</dbReference>
<comment type="cofactor">
    <cofactor evidence="17">
        <name>Mo-molybdopterin</name>
        <dbReference type="ChEBI" id="CHEBI:71302"/>
    </cofactor>
    <text evidence="17">Binds 1 Mo-molybdopterin (Mo-MPT) cofactor per subunit.</text>
</comment>
<dbReference type="Pfam" id="PF01315">
    <property type="entry name" value="Ald_Xan_dh_C"/>
    <property type="match status" value="1"/>
</dbReference>
<feature type="domain" description="FAD-binding PCMH-type" evidence="19">
    <location>
        <begin position="240"/>
        <end position="419"/>
    </location>
</feature>
<keyword evidence="4 17" id="KW-0500">Molybdenum</keyword>
<dbReference type="GO" id="GO:0071949">
    <property type="term" value="F:FAD binding"/>
    <property type="evidence" value="ECO:0007669"/>
    <property type="project" value="InterPro"/>
</dbReference>
<comment type="similarity">
    <text evidence="3">Belongs to the xanthine dehydrogenase family.</text>
</comment>
<feature type="binding site" evidence="17">
    <location>
        <position position="163"/>
    </location>
    <ligand>
        <name>[2Fe-2S] cluster</name>
        <dbReference type="ChEBI" id="CHEBI:190135"/>
        <label>2</label>
    </ligand>
</feature>
<dbReference type="InterPro" id="IPR002346">
    <property type="entry name" value="Mopterin_DH_FAD-bd"/>
</dbReference>
<feature type="binding site" evidence="16">
    <location>
        <position position="348"/>
    </location>
    <ligand>
        <name>FAD</name>
        <dbReference type="ChEBI" id="CHEBI:57692"/>
    </ligand>
</feature>
<evidence type="ECO:0000256" key="5">
    <source>
        <dbReference type="ARBA" id="ARBA00022630"/>
    </source>
</evidence>
<keyword evidence="8 16" id="KW-0274">FAD</keyword>
<dbReference type="GO" id="GO:0051537">
    <property type="term" value="F:2 iron, 2 sulfur cluster binding"/>
    <property type="evidence" value="ECO:0007669"/>
    <property type="project" value="UniProtKB-KW"/>
</dbReference>
<dbReference type="SUPFAM" id="SSF47741">
    <property type="entry name" value="CO dehydrogenase ISP C-domain like"/>
    <property type="match status" value="1"/>
</dbReference>
<dbReference type="InterPro" id="IPR036884">
    <property type="entry name" value="2Fe-2S-bd_dom_sf"/>
</dbReference>
<feature type="binding site" evidence="16">
    <location>
        <position position="427"/>
    </location>
    <ligand>
        <name>FAD</name>
        <dbReference type="ChEBI" id="CHEBI:57692"/>
    </ligand>
</feature>
<feature type="binding site" evidence="17">
    <location>
        <position position="71"/>
    </location>
    <ligand>
        <name>[2Fe-2S] cluster</name>
        <dbReference type="ChEBI" id="CHEBI:190135"/>
        <label>1</label>
    </ligand>
</feature>
<dbReference type="InterPro" id="IPR016208">
    <property type="entry name" value="Ald_Oxase/xanthine_DH-like"/>
</dbReference>
<dbReference type="Pfam" id="PF00111">
    <property type="entry name" value="Fer2"/>
    <property type="match status" value="1"/>
</dbReference>
<feature type="binding site" evidence="17">
    <location>
        <position position="49"/>
    </location>
    <ligand>
        <name>[2Fe-2S] cluster</name>
        <dbReference type="ChEBI" id="CHEBI:190135"/>
        <label>1</label>
    </ligand>
</feature>
<reference evidence="20 21" key="1">
    <citation type="journal article" date="2016" name="Genome Biol. Evol.">
        <title>Gene Family Evolution Reflects Adaptation to Soil Environmental Stressors in the Genome of the Collembolan Orchesella cincta.</title>
        <authorList>
            <person name="Faddeeva-Vakhrusheva A."/>
            <person name="Derks M.F."/>
            <person name="Anvar S.Y."/>
            <person name="Agamennone V."/>
            <person name="Suring W."/>
            <person name="Smit S."/>
            <person name="van Straalen N.M."/>
            <person name="Roelofs D."/>
        </authorList>
    </citation>
    <scope>NUCLEOTIDE SEQUENCE [LARGE SCALE GENOMIC DNA]</scope>
    <source>
        <tissue evidence="20">Mixed pool</tissue>
    </source>
</reference>
<dbReference type="FunFam" id="3.90.1170.50:FF:000001">
    <property type="entry name" value="Aldehyde oxidase 1"/>
    <property type="match status" value="1"/>
</dbReference>
<dbReference type="Proteomes" id="UP000094527">
    <property type="component" value="Unassembled WGS sequence"/>
</dbReference>
<evidence type="ECO:0000259" key="19">
    <source>
        <dbReference type="PROSITE" id="PS51387"/>
    </source>
</evidence>
<dbReference type="InterPro" id="IPR006058">
    <property type="entry name" value="2Fe2S_fd_BS"/>
</dbReference>
<dbReference type="Pfam" id="PF00941">
    <property type="entry name" value="FAD_binding_5"/>
    <property type="match status" value="1"/>
</dbReference>
<dbReference type="InterPro" id="IPR046867">
    <property type="entry name" value="AldOxase/xan_DH_MoCoBD2"/>
</dbReference>
<dbReference type="SUPFAM" id="SSF56003">
    <property type="entry name" value="Molybdenum cofactor-binding domain"/>
    <property type="match status" value="1"/>
</dbReference>
<dbReference type="FunFam" id="3.30.365.10:FF:000004">
    <property type="entry name" value="Xanthine dehydrogenase oxidase"/>
    <property type="match status" value="1"/>
</dbReference>
<evidence type="ECO:0000256" key="15">
    <source>
        <dbReference type="PIRSR" id="PIRSR000127-1"/>
    </source>
</evidence>
<evidence type="ECO:0000256" key="11">
    <source>
        <dbReference type="ARBA" id="ARBA00023014"/>
    </source>
</evidence>
<dbReference type="STRING" id="48709.A0A1D2MWB4"/>
<dbReference type="Gene3D" id="3.30.43.10">
    <property type="entry name" value="Uridine Diphospho-n-acetylenolpyruvylglucosamine Reductase, domain 2"/>
    <property type="match status" value="1"/>
</dbReference>
<feature type="domain" description="2Fe-2S ferredoxin-type" evidence="18">
    <location>
        <begin position="2"/>
        <end position="89"/>
    </location>
</feature>
<dbReference type="InterPro" id="IPR001041">
    <property type="entry name" value="2Fe-2S_ferredoxin-type"/>
</dbReference>
<dbReference type="InterPro" id="IPR002888">
    <property type="entry name" value="2Fe-2S-bd"/>
</dbReference>
<dbReference type="FunFam" id="3.30.365.10:FF:000001">
    <property type="entry name" value="Xanthine dehydrogenase oxidase"/>
    <property type="match status" value="1"/>
</dbReference>
<comment type="caution">
    <text evidence="20">The sequence shown here is derived from an EMBL/GenBank/DDBJ whole genome shotgun (WGS) entry which is preliminary data.</text>
</comment>
<feature type="active site" description="Proton acceptor" evidence="15">
    <location>
        <position position="1258"/>
    </location>
</feature>
<proteinExistence type="inferred from homology"/>
<feature type="binding site" evidence="16">
    <location>
        <position position="371"/>
    </location>
    <ligand>
        <name>FAD</name>
        <dbReference type="ChEBI" id="CHEBI:57692"/>
    </ligand>
</feature>
<feature type="binding site" evidence="17">
    <location>
        <position position="1077"/>
    </location>
    <ligand>
        <name>Mo-molybdopterin</name>
        <dbReference type="ChEBI" id="CHEBI:71302"/>
    </ligand>
    <ligandPart>
        <name>Mo</name>
        <dbReference type="ChEBI" id="CHEBI:28685"/>
    </ligandPart>
</feature>
<organism evidence="20 21">
    <name type="scientific">Orchesella cincta</name>
    <name type="common">Springtail</name>
    <name type="synonym">Podura cincta</name>
    <dbReference type="NCBI Taxonomy" id="48709"/>
    <lineage>
        <taxon>Eukaryota</taxon>
        <taxon>Metazoa</taxon>
        <taxon>Ecdysozoa</taxon>
        <taxon>Arthropoda</taxon>
        <taxon>Hexapoda</taxon>
        <taxon>Collembola</taxon>
        <taxon>Entomobryomorpha</taxon>
        <taxon>Entomobryoidea</taxon>
        <taxon>Orchesellidae</taxon>
        <taxon>Orchesellinae</taxon>
        <taxon>Orchesella</taxon>
    </lineage>
</organism>
<comment type="cofactor">
    <cofactor evidence="17">
        <name>[2Fe-2S] cluster</name>
        <dbReference type="ChEBI" id="CHEBI:190135"/>
    </cofactor>
    <text evidence="17">Binds 2 [2Fe-2S] clusters.</text>
</comment>
<dbReference type="Pfam" id="PF01799">
    <property type="entry name" value="Fer2_2"/>
    <property type="match status" value="1"/>
</dbReference>
<keyword evidence="5" id="KW-0285">Flavoprotein</keyword>
<dbReference type="SUPFAM" id="SSF54292">
    <property type="entry name" value="2Fe-2S ferredoxin-like"/>
    <property type="match status" value="1"/>
</dbReference>
<dbReference type="InterPro" id="IPR016166">
    <property type="entry name" value="FAD-bd_PCMH"/>
</dbReference>
<comment type="cofactor">
    <cofactor evidence="1 16">
        <name>FAD</name>
        <dbReference type="ChEBI" id="CHEBI:57692"/>
    </cofactor>
</comment>
<dbReference type="InterPro" id="IPR016169">
    <property type="entry name" value="FAD-bd_PCMH_sub2"/>
</dbReference>
<feature type="binding site" evidence="17">
    <location>
        <position position="41"/>
    </location>
    <ligand>
        <name>[2Fe-2S] cluster</name>
        <dbReference type="ChEBI" id="CHEBI:190135"/>
        <label>1</label>
    </ligand>
</feature>
<feature type="binding site" evidence="17">
    <location>
        <position position="910"/>
    </location>
    <ligand>
        <name>Mo-molybdopterin</name>
        <dbReference type="ChEBI" id="CHEBI:71302"/>
    </ligand>
    <ligandPart>
        <name>Mo</name>
        <dbReference type="ChEBI" id="CHEBI:28685"/>
    </ligandPart>
</feature>
<evidence type="ECO:0000256" key="9">
    <source>
        <dbReference type="ARBA" id="ARBA00023002"/>
    </source>
</evidence>
<dbReference type="Gene3D" id="1.10.150.120">
    <property type="entry name" value="[2Fe-2S]-binding domain"/>
    <property type="match status" value="1"/>
</dbReference>